<dbReference type="GO" id="GO:0005829">
    <property type="term" value="C:cytosol"/>
    <property type="evidence" value="ECO:0007669"/>
    <property type="project" value="TreeGrafter"/>
</dbReference>
<dbReference type="Pfam" id="PF00072">
    <property type="entry name" value="Response_reg"/>
    <property type="match status" value="1"/>
</dbReference>
<dbReference type="GO" id="GO:0000976">
    <property type="term" value="F:transcription cis-regulatory region binding"/>
    <property type="evidence" value="ECO:0007669"/>
    <property type="project" value="TreeGrafter"/>
</dbReference>
<dbReference type="PANTHER" id="PTHR48111">
    <property type="entry name" value="REGULATOR OF RPOS"/>
    <property type="match status" value="1"/>
</dbReference>
<dbReference type="KEGG" id="sse:Ssed_4408"/>
<feature type="modified residue" description="4-aspartylphosphate" evidence="8">
    <location>
        <position position="65"/>
    </location>
</feature>
<dbReference type="FunFam" id="1.10.10.10:FF:000099">
    <property type="entry name" value="Two-component system response regulator TorR"/>
    <property type="match status" value="1"/>
</dbReference>
<dbReference type="Pfam" id="PF00486">
    <property type="entry name" value="Trans_reg_C"/>
    <property type="match status" value="1"/>
</dbReference>
<dbReference type="AlphaFoldDB" id="A8G1N7"/>
<reference evidence="12 13" key="1">
    <citation type="submission" date="2007-08" db="EMBL/GenBank/DDBJ databases">
        <title>Complete sequence of Shewanella sediminis HAW-EB3.</title>
        <authorList>
            <consortium name="US DOE Joint Genome Institute"/>
            <person name="Copeland A."/>
            <person name="Lucas S."/>
            <person name="Lapidus A."/>
            <person name="Barry K."/>
            <person name="Glavina del Rio T."/>
            <person name="Dalin E."/>
            <person name="Tice H."/>
            <person name="Pitluck S."/>
            <person name="Chertkov O."/>
            <person name="Brettin T."/>
            <person name="Bruce D."/>
            <person name="Detter J.C."/>
            <person name="Han C."/>
            <person name="Schmutz J."/>
            <person name="Larimer F."/>
            <person name="Land M."/>
            <person name="Hauser L."/>
            <person name="Kyrpides N."/>
            <person name="Kim E."/>
            <person name="Zhao J.-S."/>
            <person name="Richardson P."/>
        </authorList>
    </citation>
    <scope>NUCLEOTIDE SEQUENCE [LARGE SCALE GENOMIC DNA]</scope>
    <source>
        <strain evidence="12 13">HAW-EB3</strain>
    </source>
</reference>
<dbReference type="InterPro" id="IPR001789">
    <property type="entry name" value="Sig_transdc_resp-reg_receiver"/>
</dbReference>
<dbReference type="SMART" id="SM00862">
    <property type="entry name" value="Trans_reg_C"/>
    <property type="match status" value="1"/>
</dbReference>
<dbReference type="GO" id="GO:0032993">
    <property type="term" value="C:protein-DNA complex"/>
    <property type="evidence" value="ECO:0007669"/>
    <property type="project" value="TreeGrafter"/>
</dbReference>
<evidence type="ECO:0000256" key="9">
    <source>
        <dbReference type="PROSITE-ProRule" id="PRU01091"/>
    </source>
</evidence>
<dbReference type="STRING" id="425104.Ssed_4408"/>
<dbReference type="Gene3D" id="1.10.10.10">
    <property type="entry name" value="Winged helix-like DNA-binding domain superfamily/Winged helix DNA-binding domain"/>
    <property type="match status" value="1"/>
</dbReference>
<feature type="DNA-binding region" description="OmpR/PhoB-type" evidence="9">
    <location>
        <begin position="140"/>
        <end position="239"/>
    </location>
</feature>
<dbReference type="SMART" id="SM00448">
    <property type="entry name" value="REC"/>
    <property type="match status" value="1"/>
</dbReference>
<dbReference type="EMBL" id="CP000821">
    <property type="protein sequence ID" value="ABV39010.1"/>
    <property type="molecule type" value="Genomic_DNA"/>
</dbReference>
<dbReference type="InterPro" id="IPR039420">
    <property type="entry name" value="WalR-like"/>
</dbReference>
<dbReference type="InterPro" id="IPR016032">
    <property type="entry name" value="Sig_transdc_resp-reg_C-effctor"/>
</dbReference>
<dbReference type="GO" id="GO:0006355">
    <property type="term" value="P:regulation of DNA-templated transcription"/>
    <property type="evidence" value="ECO:0007669"/>
    <property type="project" value="InterPro"/>
</dbReference>
<dbReference type="InterPro" id="IPR011006">
    <property type="entry name" value="CheY-like_superfamily"/>
</dbReference>
<dbReference type="PROSITE" id="PS50110">
    <property type="entry name" value="RESPONSE_REGULATORY"/>
    <property type="match status" value="1"/>
</dbReference>
<dbReference type="eggNOG" id="COG0745">
    <property type="taxonomic scope" value="Bacteria"/>
</dbReference>
<name>A8G1N7_SHESH</name>
<keyword evidence="5" id="KW-0805">Transcription regulation</keyword>
<feature type="domain" description="Response regulatory" evidence="10">
    <location>
        <begin position="16"/>
        <end position="129"/>
    </location>
</feature>
<organism evidence="12 13">
    <name type="scientific">Shewanella sediminis (strain HAW-EB3)</name>
    <dbReference type="NCBI Taxonomy" id="425104"/>
    <lineage>
        <taxon>Bacteria</taxon>
        <taxon>Pseudomonadati</taxon>
        <taxon>Pseudomonadota</taxon>
        <taxon>Gammaproteobacteria</taxon>
        <taxon>Alteromonadales</taxon>
        <taxon>Shewanellaceae</taxon>
        <taxon>Shewanella</taxon>
    </lineage>
</organism>
<evidence type="ECO:0000259" key="11">
    <source>
        <dbReference type="PROSITE" id="PS51755"/>
    </source>
</evidence>
<keyword evidence="2" id="KW-0963">Cytoplasm</keyword>
<keyword evidence="4" id="KW-0902">Two-component regulatory system</keyword>
<accession>A8G1N7</accession>
<protein>
    <submittedName>
        <fullName evidence="12">Two component transcriptional regulator, winged helix family</fullName>
    </submittedName>
</protein>
<evidence type="ECO:0000256" key="5">
    <source>
        <dbReference type="ARBA" id="ARBA00023015"/>
    </source>
</evidence>
<dbReference type="Gene3D" id="6.10.250.690">
    <property type="match status" value="1"/>
</dbReference>
<dbReference type="CDD" id="cd00383">
    <property type="entry name" value="trans_reg_C"/>
    <property type="match status" value="1"/>
</dbReference>
<dbReference type="HOGENOM" id="CLU_000445_30_4_6"/>
<keyword evidence="13" id="KW-1185">Reference proteome</keyword>
<dbReference type="GO" id="GO:0000156">
    <property type="term" value="F:phosphorelay response regulator activity"/>
    <property type="evidence" value="ECO:0007669"/>
    <property type="project" value="TreeGrafter"/>
</dbReference>
<dbReference type="InterPro" id="IPR001867">
    <property type="entry name" value="OmpR/PhoB-type_DNA-bd"/>
</dbReference>
<evidence type="ECO:0000313" key="13">
    <source>
        <dbReference type="Proteomes" id="UP000002015"/>
    </source>
</evidence>
<sequence>MPKISQQPPEEMNNITAVLVEDDEKISELLSCYLERQNIRVTCVNDGADAVATIIDKQPDIVILDLMLPNVDGFTICRQIQPQYSGKLLFLTASEDDMDQVAALEMGADDFVVKPVQPRVLLARLRMLLRRHADSPKPISKELTFGELYLDNQRKQCRLAKLDAKLTSSEFDLLWLLATHADEVLSRDFLVKTIRGIEYDGIDRTIDNKIVVLRKKLGDNPALPRKIITVRAKGYLFVPDRW</sequence>
<evidence type="ECO:0000259" key="10">
    <source>
        <dbReference type="PROSITE" id="PS50110"/>
    </source>
</evidence>
<evidence type="ECO:0000256" key="7">
    <source>
        <dbReference type="ARBA" id="ARBA00023163"/>
    </source>
</evidence>
<evidence type="ECO:0000256" key="1">
    <source>
        <dbReference type="ARBA" id="ARBA00004496"/>
    </source>
</evidence>
<gene>
    <name evidence="12" type="ordered locus">Ssed_4408</name>
</gene>
<evidence type="ECO:0000256" key="8">
    <source>
        <dbReference type="PROSITE-ProRule" id="PRU00169"/>
    </source>
</evidence>
<keyword evidence="7" id="KW-0804">Transcription</keyword>
<evidence type="ECO:0000256" key="6">
    <source>
        <dbReference type="ARBA" id="ARBA00023125"/>
    </source>
</evidence>
<evidence type="ECO:0000256" key="2">
    <source>
        <dbReference type="ARBA" id="ARBA00022490"/>
    </source>
</evidence>
<feature type="domain" description="OmpR/PhoB-type" evidence="11">
    <location>
        <begin position="140"/>
        <end position="239"/>
    </location>
</feature>
<evidence type="ECO:0000313" key="12">
    <source>
        <dbReference type="EMBL" id="ABV39010.1"/>
    </source>
</evidence>
<proteinExistence type="predicted"/>
<evidence type="ECO:0000256" key="4">
    <source>
        <dbReference type="ARBA" id="ARBA00023012"/>
    </source>
</evidence>
<keyword evidence="6 9" id="KW-0238">DNA-binding</keyword>
<dbReference type="SUPFAM" id="SSF52172">
    <property type="entry name" value="CheY-like"/>
    <property type="match status" value="1"/>
</dbReference>
<dbReference type="PANTHER" id="PTHR48111:SF47">
    <property type="entry name" value="TRANSCRIPTIONAL REGULATORY PROTEIN RSTA"/>
    <property type="match status" value="1"/>
</dbReference>
<keyword evidence="3 8" id="KW-0597">Phosphoprotein</keyword>
<dbReference type="SUPFAM" id="SSF46894">
    <property type="entry name" value="C-terminal effector domain of the bipartite response regulators"/>
    <property type="match status" value="1"/>
</dbReference>
<dbReference type="InterPro" id="IPR036388">
    <property type="entry name" value="WH-like_DNA-bd_sf"/>
</dbReference>
<dbReference type="Gene3D" id="3.40.50.2300">
    <property type="match status" value="1"/>
</dbReference>
<dbReference type="PROSITE" id="PS51755">
    <property type="entry name" value="OMPR_PHOB"/>
    <property type="match status" value="1"/>
</dbReference>
<comment type="subcellular location">
    <subcellularLocation>
        <location evidence="1">Cytoplasm</location>
    </subcellularLocation>
</comment>
<dbReference type="Proteomes" id="UP000002015">
    <property type="component" value="Chromosome"/>
</dbReference>
<evidence type="ECO:0000256" key="3">
    <source>
        <dbReference type="ARBA" id="ARBA00022553"/>
    </source>
</evidence>